<dbReference type="Gene3D" id="1.20.5.930">
    <property type="entry name" value="Bicelle-embedded integrin alpha(iib) transmembrane segment"/>
    <property type="match status" value="1"/>
</dbReference>
<evidence type="ECO:0000256" key="2">
    <source>
        <dbReference type="SAM" id="Phobius"/>
    </source>
</evidence>
<evidence type="ECO:0000256" key="1">
    <source>
        <dbReference type="SAM" id="MobiDB-lite"/>
    </source>
</evidence>
<sequence>MDMMNYRETSQHLPVRDPVLPVLLVLPVLPVTGPGSQRQAQAPSTSRDRPRLPVLPVTGSVLPVLPGRHAVMQMDSAISVTSPVKDASTILLKDDIITMVTLEAYYTQRPHPIVGVVIIAVSLLLGLLILAMLVICLWNAGFFKRKTKEDQDKLRRDSWDYVPKNASLS</sequence>
<organism evidence="3 4">
    <name type="scientific">Electrophorus voltai</name>
    <dbReference type="NCBI Taxonomy" id="2609070"/>
    <lineage>
        <taxon>Eukaryota</taxon>
        <taxon>Metazoa</taxon>
        <taxon>Chordata</taxon>
        <taxon>Craniata</taxon>
        <taxon>Vertebrata</taxon>
        <taxon>Euteleostomi</taxon>
        <taxon>Actinopterygii</taxon>
        <taxon>Neopterygii</taxon>
        <taxon>Teleostei</taxon>
        <taxon>Ostariophysi</taxon>
        <taxon>Gymnotiformes</taxon>
        <taxon>Gymnotoidei</taxon>
        <taxon>Gymnotidae</taxon>
        <taxon>Electrophorus</taxon>
    </lineage>
</organism>
<comment type="caution">
    <text evidence="3">The sequence shown here is derived from an EMBL/GenBank/DDBJ whole genome shotgun (WGS) entry which is preliminary data.</text>
</comment>
<reference evidence="3" key="1">
    <citation type="submission" date="2023-03" db="EMBL/GenBank/DDBJ databases">
        <title>Electrophorus voltai genome.</title>
        <authorList>
            <person name="Bian C."/>
        </authorList>
    </citation>
    <scope>NUCLEOTIDE SEQUENCE</scope>
    <source>
        <strain evidence="3">CB-2022</strain>
        <tissue evidence="3">Muscle</tissue>
    </source>
</reference>
<gene>
    <name evidence="3" type="ORF">P4O66_002499</name>
</gene>
<keyword evidence="2" id="KW-1133">Transmembrane helix</keyword>
<proteinExistence type="predicted"/>
<evidence type="ECO:0000313" key="3">
    <source>
        <dbReference type="EMBL" id="KAK1788673.1"/>
    </source>
</evidence>
<name>A0AAD9DPT9_9TELE</name>
<feature type="transmembrane region" description="Helical" evidence="2">
    <location>
        <begin position="113"/>
        <end position="138"/>
    </location>
</feature>
<keyword evidence="2" id="KW-0472">Membrane</keyword>
<keyword evidence="4" id="KW-1185">Reference proteome</keyword>
<keyword evidence="2" id="KW-0812">Transmembrane</keyword>
<feature type="region of interest" description="Disordered" evidence="1">
    <location>
        <begin position="34"/>
        <end position="53"/>
    </location>
</feature>
<protein>
    <submittedName>
        <fullName evidence="3">Uncharacterized protein</fullName>
    </submittedName>
</protein>
<dbReference type="AlphaFoldDB" id="A0AAD9DPT9"/>
<dbReference type="EMBL" id="JAROKS010000022">
    <property type="protein sequence ID" value="KAK1788673.1"/>
    <property type="molecule type" value="Genomic_DNA"/>
</dbReference>
<dbReference type="Proteomes" id="UP001239994">
    <property type="component" value="Unassembled WGS sequence"/>
</dbReference>
<accession>A0AAD9DPT9</accession>
<feature type="compositionally biased region" description="Polar residues" evidence="1">
    <location>
        <begin position="34"/>
        <end position="45"/>
    </location>
</feature>
<evidence type="ECO:0000313" key="4">
    <source>
        <dbReference type="Proteomes" id="UP001239994"/>
    </source>
</evidence>